<evidence type="ECO:0000313" key="3">
    <source>
        <dbReference type="Proteomes" id="UP001056384"/>
    </source>
</evidence>
<protein>
    <submittedName>
        <fullName evidence="2">Uncharacterized protein</fullName>
    </submittedName>
</protein>
<gene>
    <name evidence="2" type="ORF">Slin15195_G121740</name>
</gene>
<evidence type="ECO:0000256" key="1">
    <source>
        <dbReference type="SAM" id="SignalP"/>
    </source>
</evidence>
<keyword evidence="1" id="KW-0732">Signal</keyword>
<sequence length="317" mass="34129">MRALCLAIASSAAHLVSASYSNSANFTCSHGQSDRIVYDDAGFEGQQGIIPYAAAPNFMRCSAQITNADNGGGTRFYTVRLSDNPYSNDPGGVNECSENPSCVGFEFRRVQGVYYPPPGVANWEYSGERWVYYLNGGAVEQSVGLGPVITATTNPVYYYVMKAGKTQSAIKPRFYDTPSRIVYSPPVYQYPSTAYTTTTILSRFPVAITSITTRLITITSSVIRSLTIPTTLPDSTALRSIVQTIPTTLISLQTLAVTSTIISTQQIITVVPVTDVQTATNTISLQTTLFGTYTTAVLAVATVTPTVQARPTVTQLI</sequence>
<reference evidence="2" key="1">
    <citation type="submission" date="2022-06" db="EMBL/GenBank/DDBJ databases">
        <title>Complete genome sequences of two strains of the flax pathogen Septoria linicola.</title>
        <authorList>
            <person name="Lapalu N."/>
            <person name="Simon A."/>
            <person name="Demenou B."/>
            <person name="Paumier D."/>
            <person name="Guillot M.-P."/>
            <person name="Gout L."/>
            <person name="Valade R."/>
        </authorList>
    </citation>
    <scope>NUCLEOTIDE SEQUENCE</scope>
    <source>
        <strain evidence="2">SE15195</strain>
    </source>
</reference>
<organism evidence="2 3">
    <name type="scientific">Septoria linicola</name>
    <dbReference type="NCBI Taxonomy" id="215465"/>
    <lineage>
        <taxon>Eukaryota</taxon>
        <taxon>Fungi</taxon>
        <taxon>Dikarya</taxon>
        <taxon>Ascomycota</taxon>
        <taxon>Pezizomycotina</taxon>
        <taxon>Dothideomycetes</taxon>
        <taxon>Dothideomycetidae</taxon>
        <taxon>Mycosphaerellales</taxon>
        <taxon>Mycosphaerellaceae</taxon>
        <taxon>Septoria</taxon>
    </lineage>
</organism>
<dbReference type="EMBL" id="CP099428">
    <property type="protein sequence ID" value="USW58855.1"/>
    <property type="molecule type" value="Genomic_DNA"/>
</dbReference>
<feature type="chain" id="PRO_5040144921" evidence="1">
    <location>
        <begin position="19"/>
        <end position="317"/>
    </location>
</feature>
<feature type="signal peptide" evidence="1">
    <location>
        <begin position="1"/>
        <end position="18"/>
    </location>
</feature>
<keyword evidence="3" id="KW-1185">Reference proteome</keyword>
<accession>A0A9Q9B601</accession>
<dbReference type="Proteomes" id="UP001056384">
    <property type="component" value="Chromosome 11"/>
</dbReference>
<dbReference type="AlphaFoldDB" id="A0A9Q9B601"/>
<proteinExistence type="predicted"/>
<evidence type="ECO:0000313" key="2">
    <source>
        <dbReference type="EMBL" id="USW58855.1"/>
    </source>
</evidence>
<name>A0A9Q9B601_9PEZI</name>